<protein>
    <submittedName>
        <fullName evidence="2">Phosphatidylglycerophosphatase A</fullName>
    </submittedName>
</protein>
<comment type="caution">
    <text evidence="2">The sequence shown here is derived from an EMBL/GenBank/DDBJ whole genome shotgun (WGS) entry which is preliminary data.</text>
</comment>
<sequence>MNEDHFSKSMTYAPGLPEGATFYSAHKKRVTSMAISAAVERALKERGVEVDDIAEIVFDLQRPFMPGLTIETCVENVKGALAKRELQHAILVGIELDRLAEQKMLSEPLQSLIDQDEGLFGVDETIALGAVSSFGSIAATTFGYLDKVKPKIIGKLDLAKHGRVNTFLDDLVASIAADASSRLAHRVRDEEEKRLSTNN</sequence>
<dbReference type="Gene3D" id="1.10.3760.10">
    <property type="entry name" value="PgpA-like"/>
    <property type="match status" value="1"/>
</dbReference>
<evidence type="ECO:0000313" key="3">
    <source>
        <dbReference type="Proteomes" id="UP000298347"/>
    </source>
</evidence>
<proteinExistence type="predicted"/>
<dbReference type="GO" id="GO:0008962">
    <property type="term" value="F:phosphatidylglycerophosphatase activity"/>
    <property type="evidence" value="ECO:0007669"/>
    <property type="project" value="InterPro"/>
</dbReference>
<dbReference type="AlphaFoldDB" id="A0A4Z0GSX2"/>
<dbReference type="InterPro" id="IPR036681">
    <property type="entry name" value="PgpA-like_sf"/>
</dbReference>
<feature type="domain" description="YutG/PgpA" evidence="1">
    <location>
        <begin position="64"/>
        <end position="184"/>
    </location>
</feature>
<accession>A0A4Z0GSX2</accession>
<dbReference type="InterPro" id="IPR007686">
    <property type="entry name" value="YutG/PgpA"/>
</dbReference>
<evidence type="ECO:0000313" key="2">
    <source>
        <dbReference type="EMBL" id="TGB00111.1"/>
    </source>
</evidence>
<keyword evidence="3" id="KW-1185">Reference proteome</keyword>
<dbReference type="CDD" id="cd06971">
    <property type="entry name" value="PgpA"/>
    <property type="match status" value="1"/>
</dbReference>
<dbReference type="Pfam" id="PF04608">
    <property type="entry name" value="PgpA"/>
    <property type="match status" value="1"/>
</dbReference>
<dbReference type="EMBL" id="SRJD01000001">
    <property type="protein sequence ID" value="TGB00111.1"/>
    <property type="molecule type" value="Genomic_DNA"/>
</dbReference>
<evidence type="ECO:0000259" key="1">
    <source>
        <dbReference type="Pfam" id="PF04608"/>
    </source>
</evidence>
<organism evidence="2 3">
    <name type="scientific">Sporolactobacillus shoreae</name>
    <dbReference type="NCBI Taxonomy" id="1465501"/>
    <lineage>
        <taxon>Bacteria</taxon>
        <taxon>Bacillati</taxon>
        <taxon>Bacillota</taxon>
        <taxon>Bacilli</taxon>
        <taxon>Bacillales</taxon>
        <taxon>Sporolactobacillaceae</taxon>
        <taxon>Sporolactobacillus</taxon>
    </lineage>
</organism>
<dbReference type="OrthoDB" id="9793244at2"/>
<name>A0A4Z0GSX2_9BACL</name>
<dbReference type="RefSeq" id="WP_135346757.1">
    <property type="nucleotide sequence ID" value="NZ_SRJD01000001.1"/>
</dbReference>
<gene>
    <name evidence="2" type="ORF">E4665_00055</name>
</gene>
<dbReference type="SUPFAM" id="SSF101307">
    <property type="entry name" value="YutG-like"/>
    <property type="match status" value="1"/>
</dbReference>
<dbReference type="GO" id="GO:0006629">
    <property type="term" value="P:lipid metabolic process"/>
    <property type="evidence" value="ECO:0007669"/>
    <property type="project" value="InterPro"/>
</dbReference>
<reference evidence="2 3" key="1">
    <citation type="journal article" date="2015" name="Int. J. Syst. Evol. Microbiol.">
        <title>Sporolactobacillus shoreae sp. nov. and Sporolactobacillus spathodeae sp. nov., two spore-forming lactic acid bacteria isolated from tree barks in Thailand.</title>
        <authorList>
            <person name="Thamacharoensuk T."/>
            <person name="Kitahara M."/>
            <person name="Ohkuma M."/>
            <person name="Thongchul N."/>
            <person name="Tanasupawat S."/>
        </authorList>
    </citation>
    <scope>NUCLEOTIDE SEQUENCE [LARGE SCALE GENOMIC DNA]</scope>
    <source>
        <strain evidence="2 3">BK92</strain>
    </source>
</reference>
<dbReference type="Proteomes" id="UP000298347">
    <property type="component" value="Unassembled WGS sequence"/>
</dbReference>